<accession>B3MIQ8</accession>
<dbReference type="OMA" id="FYSYHGS"/>
<dbReference type="CTD" id="37366"/>
<feature type="transmembrane region" description="Helical" evidence="3">
    <location>
        <begin position="35"/>
        <end position="56"/>
    </location>
</feature>
<dbReference type="SMART" id="SM01057">
    <property type="entry name" value="Carb_anhydrase"/>
    <property type="match status" value="1"/>
</dbReference>
<keyword evidence="3" id="KW-0472">Membrane</keyword>
<protein>
    <recommendedName>
        <fullName evidence="4">Alpha-carbonic anhydrase domain-containing protein</fullName>
    </recommendedName>
</protein>
<dbReference type="OrthoDB" id="429145at2759"/>
<evidence type="ECO:0000256" key="1">
    <source>
        <dbReference type="ARBA" id="ARBA00010718"/>
    </source>
</evidence>
<dbReference type="Gene3D" id="3.10.200.10">
    <property type="entry name" value="Alpha carbonic anhydrase"/>
    <property type="match status" value="1"/>
</dbReference>
<keyword evidence="3" id="KW-1133">Transmembrane helix</keyword>
<comment type="similarity">
    <text evidence="1">Belongs to the alpha-carbonic anhydrase family.</text>
</comment>
<dbReference type="GO" id="GO:0008270">
    <property type="term" value="F:zinc ion binding"/>
    <property type="evidence" value="ECO:0007669"/>
    <property type="project" value="InterPro"/>
</dbReference>
<dbReference type="GO" id="GO:0005737">
    <property type="term" value="C:cytoplasm"/>
    <property type="evidence" value="ECO:0007669"/>
    <property type="project" value="TreeGrafter"/>
</dbReference>
<feature type="region of interest" description="Disordered" evidence="2">
    <location>
        <begin position="65"/>
        <end position="95"/>
    </location>
</feature>
<dbReference type="EMBL" id="CH902619">
    <property type="protein sequence ID" value="EDV35968.1"/>
    <property type="molecule type" value="Genomic_DNA"/>
</dbReference>
<dbReference type="KEGG" id="dan:6495061"/>
<gene>
    <name evidence="5" type="primary">Dana\GF12206</name>
    <name evidence="5" type="synonym">dana_GLEANR_12214</name>
    <name evidence="5" type="ORF">GF12206</name>
</gene>
<dbReference type="PANTHER" id="PTHR18952:SF227">
    <property type="entry name" value="CARBONIC ANHYDRASE 13-RELATED"/>
    <property type="match status" value="1"/>
</dbReference>
<dbReference type="Pfam" id="PF00194">
    <property type="entry name" value="Carb_anhydrase"/>
    <property type="match status" value="1"/>
</dbReference>
<dbReference type="PhylomeDB" id="B3MIQ8"/>
<dbReference type="GO" id="GO:0004089">
    <property type="term" value="F:carbonate dehydratase activity"/>
    <property type="evidence" value="ECO:0007669"/>
    <property type="project" value="InterPro"/>
</dbReference>
<dbReference type="SMR" id="B3MIQ8"/>
<evidence type="ECO:0000259" key="4">
    <source>
        <dbReference type="PROSITE" id="PS51144"/>
    </source>
</evidence>
<dbReference type="HOGENOM" id="CLU_039326_3_0_1"/>
<dbReference type="InParanoid" id="B3MIQ8"/>
<dbReference type="PROSITE" id="PS51144">
    <property type="entry name" value="ALPHA_CA_2"/>
    <property type="match status" value="1"/>
</dbReference>
<reference evidence="5 6" key="1">
    <citation type="journal article" date="2007" name="Nature">
        <title>Evolution of genes and genomes on the Drosophila phylogeny.</title>
        <authorList>
            <consortium name="Drosophila 12 Genomes Consortium"/>
            <person name="Clark A.G."/>
            <person name="Eisen M.B."/>
            <person name="Smith D.R."/>
            <person name="Bergman C.M."/>
            <person name="Oliver B."/>
            <person name="Markow T.A."/>
            <person name="Kaufman T.C."/>
            <person name="Kellis M."/>
            <person name="Gelbart W."/>
            <person name="Iyer V.N."/>
            <person name="Pollard D.A."/>
            <person name="Sackton T.B."/>
            <person name="Larracuente A.M."/>
            <person name="Singh N.D."/>
            <person name="Abad J.P."/>
            <person name="Abt D.N."/>
            <person name="Adryan B."/>
            <person name="Aguade M."/>
            <person name="Akashi H."/>
            <person name="Anderson W.W."/>
            <person name="Aquadro C.F."/>
            <person name="Ardell D.H."/>
            <person name="Arguello R."/>
            <person name="Artieri C.G."/>
            <person name="Barbash D.A."/>
            <person name="Barker D."/>
            <person name="Barsanti P."/>
            <person name="Batterham P."/>
            <person name="Batzoglou S."/>
            <person name="Begun D."/>
            <person name="Bhutkar A."/>
            <person name="Blanco E."/>
            <person name="Bosak S.A."/>
            <person name="Bradley R.K."/>
            <person name="Brand A.D."/>
            <person name="Brent M.R."/>
            <person name="Brooks A.N."/>
            <person name="Brown R.H."/>
            <person name="Butlin R.K."/>
            <person name="Caggese C."/>
            <person name="Calvi B.R."/>
            <person name="Bernardo de Carvalho A."/>
            <person name="Caspi A."/>
            <person name="Castrezana S."/>
            <person name="Celniker S.E."/>
            <person name="Chang J.L."/>
            <person name="Chapple C."/>
            <person name="Chatterji S."/>
            <person name="Chinwalla A."/>
            <person name="Civetta A."/>
            <person name="Clifton S.W."/>
            <person name="Comeron J.M."/>
            <person name="Costello J.C."/>
            <person name="Coyne J.A."/>
            <person name="Daub J."/>
            <person name="David R.G."/>
            <person name="Delcher A.L."/>
            <person name="Delehaunty K."/>
            <person name="Do C.B."/>
            <person name="Ebling H."/>
            <person name="Edwards K."/>
            <person name="Eickbush T."/>
            <person name="Evans J.D."/>
            <person name="Filipski A."/>
            <person name="Findeiss S."/>
            <person name="Freyhult E."/>
            <person name="Fulton L."/>
            <person name="Fulton R."/>
            <person name="Garcia A.C."/>
            <person name="Gardiner A."/>
            <person name="Garfield D.A."/>
            <person name="Garvin B.E."/>
            <person name="Gibson G."/>
            <person name="Gilbert D."/>
            <person name="Gnerre S."/>
            <person name="Godfrey J."/>
            <person name="Good R."/>
            <person name="Gotea V."/>
            <person name="Gravely B."/>
            <person name="Greenberg A.J."/>
            <person name="Griffiths-Jones S."/>
            <person name="Gross S."/>
            <person name="Guigo R."/>
            <person name="Gustafson E.A."/>
            <person name="Haerty W."/>
            <person name="Hahn M.W."/>
            <person name="Halligan D.L."/>
            <person name="Halpern A.L."/>
            <person name="Halter G.M."/>
            <person name="Han M.V."/>
            <person name="Heger A."/>
            <person name="Hillier L."/>
            <person name="Hinrichs A.S."/>
            <person name="Holmes I."/>
            <person name="Hoskins R.A."/>
            <person name="Hubisz M.J."/>
            <person name="Hultmark D."/>
            <person name="Huntley M.A."/>
            <person name="Jaffe D.B."/>
            <person name="Jagadeeshan S."/>
            <person name="Jeck W.R."/>
            <person name="Johnson J."/>
            <person name="Jones C.D."/>
            <person name="Jordan W.C."/>
            <person name="Karpen G.H."/>
            <person name="Kataoka E."/>
            <person name="Keightley P.D."/>
            <person name="Kheradpour P."/>
            <person name="Kirkness E.F."/>
            <person name="Koerich L.B."/>
            <person name="Kristiansen K."/>
            <person name="Kudrna D."/>
            <person name="Kulathinal R.J."/>
            <person name="Kumar S."/>
            <person name="Kwok R."/>
            <person name="Lander E."/>
            <person name="Langley C.H."/>
            <person name="Lapoint R."/>
            <person name="Lazzaro B.P."/>
            <person name="Lee S.J."/>
            <person name="Levesque L."/>
            <person name="Li R."/>
            <person name="Lin C.F."/>
            <person name="Lin M.F."/>
            <person name="Lindblad-Toh K."/>
            <person name="Llopart A."/>
            <person name="Long M."/>
            <person name="Low L."/>
            <person name="Lozovsky E."/>
            <person name="Lu J."/>
            <person name="Luo M."/>
            <person name="Machado C.A."/>
            <person name="Makalowski W."/>
            <person name="Marzo M."/>
            <person name="Matsuda M."/>
            <person name="Matzkin L."/>
            <person name="McAllister B."/>
            <person name="McBride C.S."/>
            <person name="McKernan B."/>
            <person name="McKernan K."/>
            <person name="Mendez-Lago M."/>
            <person name="Minx P."/>
            <person name="Mollenhauer M.U."/>
            <person name="Montooth K."/>
            <person name="Mount S.M."/>
            <person name="Mu X."/>
            <person name="Myers E."/>
            <person name="Negre B."/>
            <person name="Newfeld S."/>
            <person name="Nielsen R."/>
            <person name="Noor M.A."/>
            <person name="O'Grady P."/>
            <person name="Pachter L."/>
            <person name="Papaceit M."/>
            <person name="Parisi M.J."/>
            <person name="Parisi M."/>
            <person name="Parts L."/>
            <person name="Pedersen J.S."/>
            <person name="Pesole G."/>
            <person name="Phillippy A.M."/>
            <person name="Ponting C.P."/>
            <person name="Pop M."/>
            <person name="Porcelli D."/>
            <person name="Powell J.R."/>
            <person name="Prohaska S."/>
            <person name="Pruitt K."/>
            <person name="Puig M."/>
            <person name="Quesneville H."/>
            <person name="Ram K.R."/>
            <person name="Rand D."/>
            <person name="Rasmussen M.D."/>
            <person name="Reed L.K."/>
            <person name="Reenan R."/>
            <person name="Reily A."/>
            <person name="Remington K.A."/>
            <person name="Rieger T.T."/>
            <person name="Ritchie M.G."/>
            <person name="Robin C."/>
            <person name="Rogers Y.H."/>
            <person name="Rohde C."/>
            <person name="Rozas J."/>
            <person name="Rubenfield M.J."/>
            <person name="Ruiz A."/>
            <person name="Russo S."/>
            <person name="Salzberg S.L."/>
            <person name="Sanchez-Gracia A."/>
            <person name="Saranga D.J."/>
            <person name="Sato H."/>
            <person name="Schaeffer S.W."/>
            <person name="Schatz M.C."/>
            <person name="Schlenke T."/>
            <person name="Schwartz R."/>
            <person name="Segarra C."/>
            <person name="Singh R.S."/>
            <person name="Sirot L."/>
            <person name="Sirota M."/>
            <person name="Sisneros N.B."/>
            <person name="Smith C.D."/>
            <person name="Smith T.F."/>
            <person name="Spieth J."/>
            <person name="Stage D.E."/>
            <person name="Stark A."/>
            <person name="Stephan W."/>
            <person name="Strausberg R.L."/>
            <person name="Strempel S."/>
            <person name="Sturgill D."/>
            <person name="Sutton G."/>
            <person name="Sutton G.G."/>
            <person name="Tao W."/>
            <person name="Teichmann S."/>
            <person name="Tobari Y.N."/>
            <person name="Tomimura Y."/>
            <person name="Tsolas J.M."/>
            <person name="Valente V.L."/>
            <person name="Venter E."/>
            <person name="Venter J.C."/>
            <person name="Vicario S."/>
            <person name="Vieira F.G."/>
            <person name="Vilella A.J."/>
            <person name="Villasante A."/>
            <person name="Walenz B."/>
            <person name="Wang J."/>
            <person name="Wasserman M."/>
            <person name="Watts T."/>
            <person name="Wilson D."/>
            <person name="Wilson R.K."/>
            <person name="Wing R.A."/>
            <person name="Wolfner M.F."/>
            <person name="Wong A."/>
            <person name="Wong G.K."/>
            <person name="Wu C.I."/>
            <person name="Wu G."/>
            <person name="Yamamoto D."/>
            <person name="Yang H.P."/>
            <person name="Yang S.P."/>
            <person name="Yorke J.A."/>
            <person name="Yoshida K."/>
            <person name="Zdobnov E."/>
            <person name="Zhang P."/>
            <person name="Zhang Y."/>
            <person name="Zimin A.V."/>
            <person name="Baldwin J."/>
            <person name="Abdouelleil A."/>
            <person name="Abdulkadir J."/>
            <person name="Abebe A."/>
            <person name="Abera B."/>
            <person name="Abreu J."/>
            <person name="Acer S.C."/>
            <person name="Aftuck L."/>
            <person name="Alexander A."/>
            <person name="An P."/>
            <person name="Anderson E."/>
            <person name="Anderson S."/>
            <person name="Arachi H."/>
            <person name="Azer M."/>
            <person name="Bachantsang P."/>
            <person name="Barry A."/>
            <person name="Bayul T."/>
            <person name="Berlin A."/>
            <person name="Bessette D."/>
            <person name="Bloom T."/>
            <person name="Blye J."/>
            <person name="Boguslavskiy L."/>
            <person name="Bonnet C."/>
            <person name="Boukhgalter B."/>
            <person name="Bourzgui I."/>
            <person name="Brown A."/>
            <person name="Cahill P."/>
            <person name="Channer S."/>
            <person name="Cheshatsang Y."/>
            <person name="Chuda L."/>
            <person name="Citroen M."/>
            <person name="Collymore A."/>
            <person name="Cooke P."/>
            <person name="Costello M."/>
            <person name="D'Aco K."/>
            <person name="Daza R."/>
            <person name="De Haan G."/>
            <person name="DeGray S."/>
            <person name="DeMaso C."/>
            <person name="Dhargay N."/>
            <person name="Dooley K."/>
            <person name="Dooley E."/>
            <person name="Doricent M."/>
            <person name="Dorje P."/>
            <person name="Dorjee K."/>
            <person name="Dupes A."/>
            <person name="Elong R."/>
            <person name="Falk J."/>
            <person name="Farina A."/>
            <person name="Faro S."/>
            <person name="Ferguson D."/>
            <person name="Fisher S."/>
            <person name="Foley C.D."/>
            <person name="Franke A."/>
            <person name="Friedrich D."/>
            <person name="Gadbois L."/>
            <person name="Gearin G."/>
            <person name="Gearin C.R."/>
            <person name="Giannoukos G."/>
            <person name="Goode T."/>
            <person name="Graham J."/>
            <person name="Grandbois E."/>
            <person name="Grewal S."/>
            <person name="Gyaltsen K."/>
            <person name="Hafez N."/>
            <person name="Hagos B."/>
            <person name="Hall J."/>
            <person name="Henson C."/>
            <person name="Hollinger A."/>
            <person name="Honan T."/>
            <person name="Huard M.D."/>
            <person name="Hughes L."/>
            <person name="Hurhula B."/>
            <person name="Husby M.E."/>
            <person name="Kamat A."/>
            <person name="Kanga B."/>
            <person name="Kashin S."/>
            <person name="Khazanovich D."/>
            <person name="Kisner P."/>
            <person name="Lance K."/>
            <person name="Lara M."/>
            <person name="Lee W."/>
            <person name="Lennon N."/>
            <person name="Letendre F."/>
            <person name="LeVine R."/>
            <person name="Lipovsky A."/>
            <person name="Liu X."/>
            <person name="Liu J."/>
            <person name="Liu S."/>
            <person name="Lokyitsang T."/>
            <person name="Lokyitsang Y."/>
            <person name="Lubonja R."/>
            <person name="Lui A."/>
            <person name="MacDonald P."/>
            <person name="Magnisalis V."/>
            <person name="Maru K."/>
            <person name="Matthews C."/>
            <person name="McCusker W."/>
            <person name="McDonough S."/>
            <person name="Mehta T."/>
            <person name="Meldrim J."/>
            <person name="Meneus L."/>
            <person name="Mihai O."/>
            <person name="Mihalev A."/>
            <person name="Mihova T."/>
            <person name="Mittelman R."/>
            <person name="Mlenga V."/>
            <person name="Montmayeur A."/>
            <person name="Mulrain L."/>
            <person name="Navidi A."/>
            <person name="Naylor J."/>
            <person name="Negash T."/>
            <person name="Nguyen T."/>
            <person name="Nguyen N."/>
            <person name="Nicol R."/>
            <person name="Norbu C."/>
            <person name="Norbu N."/>
            <person name="Novod N."/>
            <person name="O'Neill B."/>
            <person name="Osman S."/>
            <person name="Markiewicz E."/>
            <person name="Oyono O.L."/>
            <person name="Patti C."/>
            <person name="Phunkhang P."/>
            <person name="Pierre F."/>
            <person name="Priest M."/>
            <person name="Raghuraman S."/>
            <person name="Rege F."/>
            <person name="Reyes R."/>
            <person name="Rise C."/>
            <person name="Rogov P."/>
            <person name="Ross K."/>
            <person name="Ryan E."/>
            <person name="Settipalli S."/>
            <person name="Shea T."/>
            <person name="Sherpa N."/>
            <person name="Shi L."/>
            <person name="Shih D."/>
            <person name="Sparrow T."/>
            <person name="Spaulding J."/>
            <person name="Stalker J."/>
            <person name="Stange-Thomann N."/>
            <person name="Stavropoulos S."/>
            <person name="Stone C."/>
            <person name="Strader C."/>
            <person name="Tesfaye S."/>
            <person name="Thomson T."/>
            <person name="Thoulutsang Y."/>
            <person name="Thoulutsang D."/>
            <person name="Topham K."/>
            <person name="Topping I."/>
            <person name="Tsamla T."/>
            <person name="Vassiliev H."/>
            <person name="Vo A."/>
            <person name="Wangchuk T."/>
            <person name="Wangdi T."/>
            <person name="Weiand M."/>
            <person name="Wilkinson J."/>
            <person name="Wilson A."/>
            <person name="Yadav S."/>
            <person name="Young G."/>
            <person name="Yu Q."/>
            <person name="Zembek L."/>
            <person name="Zhong D."/>
            <person name="Zimmer A."/>
            <person name="Zwirko Z."/>
            <person name="Jaffe D.B."/>
            <person name="Alvarez P."/>
            <person name="Brockman W."/>
            <person name="Butler J."/>
            <person name="Chin C."/>
            <person name="Gnerre S."/>
            <person name="Grabherr M."/>
            <person name="Kleber M."/>
            <person name="Mauceli E."/>
            <person name="MacCallum I."/>
        </authorList>
    </citation>
    <scope>NUCLEOTIDE SEQUENCE [LARGE SCALE GENOMIC DNA]</scope>
    <source>
        <strain evidence="6">Tucson 14024-0371.13</strain>
    </source>
</reference>
<dbReference type="PANTHER" id="PTHR18952">
    <property type="entry name" value="CARBONIC ANHYDRASE"/>
    <property type="match status" value="1"/>
</dbReference>
<name>B3MIQ8_DROAN</name>
<dbReference type="Proteomes" id="UP000007801">
    <property type="component" value="Unassembled WGS sequence"/>
</dbReference>
<dbReference type="STRING" id="7217.B3MIQ8"/>
<evidence type="ECO:0000256" key="2">
    <source>
        <dbReference type="SAM" id="MobiDB-lite"/>
    </source>
</evidence>
<evidence type="ECO:0000313" key="6">
    <source>
        <dbReference type="Proteomes" id="UP000007801"/>
    </source>
</evidence>
<feature type="domain" description="Alpha-carbonic anhydrase" evidence="4">
    <location>
        <begin position="114"/>
        <end position="360"/>
    </location>
</feature>
<proteinExistence type="inferred from homology"/>
<sequence length="365" mass="41675">MSIFSGCFKCNILKWFGCWSDYFSTQLQDNQTLKWFLAIAVALLVLFNVHSAVYMCDFSDRGPGGPNDVVNEEEEDPDNAPREENEGEVGAGDAGQDRTPFQHLMACTVQGLASAFDYGMERGPHTWDTPCNNQSPINIETNCLTTTYFDCVMEWGHYNDMPMGIRIENSGHTLILRAAFRHVTPYIGGADLLGRFEFREIRFRWSWFNSSGSEHTFDNRHFPLEMQCLHVDDGRDRCTSSQGILMISYMFEISEENPLLDVLIQHLVAVQTAGQAVEVPPFPLSYLMMPFFSRFYSYHGSLTEPPCHRGAEWMIFPLPLAIGERQLNEFRQLKDLRGVRISGNARPVQGLTNRTVYLNRYTADR</sequence>
<dbReference type="eggNOG" id="KOG0382">
    <property type="taxonomic scope" value="Eukaryota"/>
</dbReference>
<evidence type="ECO:0000313" key="5">
    <source>
        <dbReference type="EMBL" id="EDV35968.1"/>
    </source>
</evidence>
<dbReference type="FunCoup" id="B3MIQ8">
    <property type="interactions" value="16"/>
</dbReference>
<dbReference type="AlphaFoldDB" id="B3MIQ8"/>
<organism evidence="5 6">
    <name type="scientific">Drosophila ananassae</name>
    <name type="common">Fruit fly</name>
    <dbReference type="NCBI Taxonomy" id="7217"/>
    <lineage>
        <taxon>Eukaryota</taxon>
        <taxon>Metazoa</taxon>
        <taxon>Ecdysozoa</taxon>
        <taxon>Arthropoda</taxon>
        <taxon>Hexapoda</taxon>
        <taxon>Insecta</taxon>
        <taxon>Pterygota</taxon>
        <taxon>Neoptera</taxon>
        <taxon>Endopterygota</taxon>
        <taxon>Diptera</taxon>
        <taxon>Brachycera</taxon>
        <taxon>Muscomorpha</taxon>
        <taxon>Ephydroidea</taxon>
        <taxon>Drosophilidae</taxon>
        <taxon>Drosophila</taxon>
        <taxon>Sophophora</taxon>
    </lineage>
</organism>
<dbReference type="SUPFAM" id="SSF51069">
    <property type="entry name" value="Carbonic anhydrase"/>
    <property type="match status" value="1"/>
</dbReference>
<evidence type="ECO:0000256" key="3">
    <source>
        <dbReference type="SAM" id="Phobius"/>
    </source>
</evidence>
<keyword evidence="6" id="KW-1185">Reference proteome</keyword>
<dbReference type="InterPro" id="IPR023561">
    <property type="entry name" value="Carbonic_anhydrase_a-class"/>
</dbReference>
<dbReference type="GeneID" id="6495061"/>
<dbReference type="InterPro" id="IPR036398">
    <property type="entry name" value="CA_dom_sf"/>
</dbReference>
<keyword evidence="3" id="KW-0812">Transmembrane</keyword>
<dbReference type="InterPro" id="IPR001148">
    <property type="entry name" value="CA_dom"/>
</dbReference>